<dbReference type="Proteomes" id="UP000815325">
    <property type="component" value="Unassembled WGS sequence"/>
</dbReference>
<evidence type="ECO:0000313" key="1">
    <source>
        <dbReference type="EMBL" id="KAF5837044.1"/>
    </source>
</evidence>
<gene>
    <name evidence="1" type="ORF">DUNSADRAFT_4924</name>
</gene>
<keyword evidence="2" id="KW-1185">Reference proteome</keyword>
<name>A0ABQ7GR29_DUNSA</name>
<organism evidence="1 2">
    <name type="scientific">Dunaliella salina</name>
    <name type="common">Green alga</name>
    <name type="synonym">Protococcus salinus</name>
    <dbReference type="NCBI Taxonomy" id="3046"/>
    <lineage>
        <taxon>Eukaryota</taxon>
        <taxon>Viridiplantae</taxon>
        <taxon>Chlorophyta</taxon>
        <taxon>core chlorophytes</taxon>
        <taxon>Chlorophyceae</taxon>
        <taxon>CS clade</taxon>
        <taxon>Chlamydomonadales</taxon>
        <taxon>Dunaliellaceae</taxon>
        <taxon>Dunaliella</taxon>
    </lineage>
</organism>
<sequence>MLQFSRPPCSANSLCHETASCSYATSPPKARGATRSAHGLGRHAHHLSLCTYPLQQRCRYVVPCASSTQEDVSTSGRTADDEYMKEYAQLKNDLIGGTRKSGGVLAAYLLLTVDAEAAVAALAGAAASNAYIAWLCKDVDNVKPTDRVPMWEAEAVENEYERKFKKLLAAYWHALKPRLLVPVALAALGWAGHQAVSVSPEGMEEPLLDSFHQACLLLGFLCYKVPLFLRVGDANVPKGYNAEESGRPMIYRCA</sequence>
<reference evidence="1" key="1">
    <citation type="submission" date="2017-08" db="EMBL/GenBank/DDBJ databases">
        <authorList>
            <person name="Polle J.E."/>
            <person name="Barry K."/>
            <person name="Cushman J."/>
            <person name="Schmutz J."/>
            <person name="Tran D."/>
            <person name="Hathwaick L.T."/>
            <person name="Yim W.C."/>
            <person name="Jenkins J."/>
            <person name="Mckie-Krisberg Z.M."/>
            <person name="Prochnik S."/>
            <person name="Lindquist E."/>
            <person name="Dockter R.B."/>
            <person name="Adam C."/>
            <person name="Molina H."/>
            <person name="Bunkerborg J."/>
            <person name="Jin E."/>
            <person name="Buchheim M."/>
            <person name="Magnuson J."/>
        </authorList>
    </citation>
    <scope>NUCLEOTIDE SEQUENCE</scope>
    <source>
        <strain evidence="1">CCAP 19/18</strain>
    </source>
</reference>
<proteinExistence type="predicted"/>
<accession>A0ABQ7GR29</accession>
<protein>
    <submittedName>
        <fullName evidence="1">Uncharacterized protein</fullName>
    </submittedName>
</protein>
<evidence type="ECO:0000313" key="2">
    <source>
        <dbReference type="Proteomes" id="UP000815325"/>
    </source>
</evidence>
<dbReference type="PANTHER" id="PTHR34118">
    <property type="entry name" value="NF-KAPPA-B INHIBITOR-LIKE PROTEIN-RELATED"/>
    <property type="match status" value="1"/>
</dbReference>
<dbReference type="EMBL" id="MU069631">
    <property type="protein sequence ID" value="KAF5837044.1"/>
    <property type="molecule type" value="Genomic_DNA"/>
</dbReference>
<comment type="caution">
    <text evidence="1">The sequence shown here is derived from an EMBL/GenBank/DDBJ whole genome shotgun (WGS) entry which is preliminary data.</text>
</comment>
<dbReference type="PANTHER" id="PTHR34118:SF6">
    <property type="entry name" value="PROTEIN CONSERVED ONLY IN THE GREEN LINEAGE 160, CHLOROPLASTIC"/>
    <property type="match status" value="1"/>
</dbReference>